<organism evidence="1">
    <name type="scientific">Rhizophora mucronata</name>
    <name type="common">Asiatic mangrove</name>
    <dbReference type="NCBI Taxonomy" id="61149"/>
    <lineage>
        <taxon>Eukaryota</taxon>
        <taxon>Viridiplantae</taxon>
        <taxon>Streptophyta</taxon>
        <taxon>Embryophyta</taxon>
        <taxon>Tracheophyta</taxon>
        <taxon>Spermatophyta</taxon>
        <taxon>Magnoliopsida</taxon>
        <taxon>eudicotyledons</taxon>
        <taxon>Gunneridae</taxon>
        <taxon>Pentapetalae</taxon>
        <taxon>rosids</taxon>
        <taxon>fabids</taxon>
        <taxon>Malpighiales</taxon>
        <taxon>Rhizophoraceae</taxon>
        <taxon>Rhizophora</taxon>
    </lineage>
</organism>
<sequence>MQQLIIWMPTIKPMPHYLLVEHITDPNQKKKSLKRKV</sequence>
<protein>
    <submittedName>
        <fullName evidence="1">Uncharacterized protein</fullName>
    </submittedName>
</protein>
<dbReference type="EMBL" id="GGEC01078336">
    <property type="protein sequence ID" value="MBX58820.1"/>
    <property type="molecule type" value="Transcribed_RNA"/>
</dbReference>
<proteinExistence type="predicted"/>
<name>A0A2P2PVQ0_RHIMU</name>
<evidence type="ECO:0000313" key="1">
    <source>
        <dbReference type="EMBL" id="MBX58820.1"/>
    </source>
</evidence>
<accession>A0A2P2PVQ0</accession>
<reference evidence="1" key="1">
    <citation type="submission" date="2018-02" db="EMBL/GenBank/DDBJ databases">
        <title>Rhizophora mucronata_Transcriptome.</title>
        <authorList>
            <person name="Meera S.P."/>
            <person name="Sreeshan A."/>
            <person name="Augustine A."/>
        </authorList>
    </citation>
    <scope>NUCLEOTIDE SEQUENCE</scope>
    <source>
        <tissue evidence="1">Leaf</tissue>
    </source>
</reference>
<dbReference type="AlphaFoldDB" id="A0A2P2PVQ0"/>